<protein>
    <recommendedName>
        <fullName evidence="1">SMP-30/Gluconolactonase/LRE-like region domain-containing protein</fullName>
    </recommendedName>
</protein>
<dbReference type="KEGG" id="bbh:BN112_2713"/>
<reference evidence="2 3" key="1">
    <citation type="journal article" date="2012" name="BMC Genomics">
        <title>Comparative genomics of the classical Bordetella subspecies: the evolution and exchange of virulence-associated diversity amongst closely related pathogens.</title>
        <authorList>
            <person name="Park J."/>
            <person name="Zhang Y."/>
            <person name="Buboltz A.M."/>
            <person name="Zhang X."/>
            <person name="Schuster S.C."/>
            <person name="Ahuja U."/>
            <person name="Liu M."/>
            <person name="Miller J.F."/>
            <person name="Sebaihia M."/>
            <person name="Bentley S.D."/>
            <person name="Parkhill J."/>
            <person name="Harvill E.T."/>
        </authorList>
    </citation>
    <scope>NUCLEOTIDE SEQUENCE [LARGE SCALE GENOMIC DNA]</scope>
    <source>
        <strain evidence="2 3">253</strain>
    </source>
</reference>
<evidence type="ECO:0000313" key="3">
    <source>
        <dbReference type="Proteomes" id="UP000007564"/>
    </source>
</evidence>
<dbReference type="PANTHER" id="PTHR47572:SF5">
    <property type="entry name" value="BLR2277 PROTEIN"/>
    <property type="match status" value="1"/>
</dbReference>
<dbReference type="RefSeq" id="WP_015064549.1">
    <property type="nucleotide sequence ID" value="NC_019382.1"/>
</dbReference>
<evidence type="ECO:0000259" key="1">
    <source>
        <dbReference type="Pfam" id="PF08450"/>
    </source>
</evidence>
<gene>
    <name evidence="2" type="ORF">BN112_2713</name>
</gene>
<dbReference type="HOGENOM" id="CLU_036110_0_1_4"/>
<dbReference type="Gene3D" id="2.120.10.30">
    <property type="entry name" value="TolB, C-terminal domain"/>
    <property type="match status" value="1"/>
</dbReference>
<dbReference type="OrthoDB" id="502821at2"/>
<dbReference type="SUPFAM" id="SSF63829">
    <property type="entry name" value="Calcium-dependent phosphotriesterase"/>
    <property type="match status" value="1"/>
</dbReference>
<evidence type="ECO:0000313" key="2">
    <source>
        <dbReference type="EMBL" id="CCJ54630.1"/>
    </source>
</evidence>
<accession>A0A0C6P555</accession>
<organism evidence="2 3">
    <name type="scientific">Bordetella bronchiseptica 253</name>
    <dbReference type="NCBI Taxonomy" id="568707"/>
    <lineage>
        <taxon>Bacteria</taxon>
        <taxon>Pseudomonadati</taxon>
        <taxon>Pseudomonadota</taxon>
        <taxon>Betaproteobacteria</taxon>
        <taxon>Burkholderiales</taxon>
        <taxon>Alcaligenaceae</taxon>
        <taxon>Bordetella</taxon>
    </lineage>
</organism>
<dbReference type="Pfam" id="PF08450">
    <property type="entry name" value="SGL"/>
    <property type="match status" value="1"/>
</dbReference>
<proteinExistence type="predicted"/>
<feature type="domain" description="SMP-30/Gluconolactonase/LRE-like region" evidence="1">
    <location>
        <begin position="44"/>
        <end position="283"/>
    </location>
</feature>
<sequence length="305" mass="32917">MFNPPSLIAAEVFCSVPERYRKRDQSAEWLRVQKRGATAHSFLEGPAFDRAGNLYVTDIPYGRVFRISPAGDFELVAEYDGEPNGLKVHRDGRIFIADHKHGIMLLDPASGAVVPYLDRPRLERFKGVNDLFFAPNGDLYFTDQGQSGLQDPSGRVYRYSAQGQLSCLMDNIPSPNGIVLAPDGGSLLIAVTRANSVWRAPLLADGGVSKVAAFLNLSGGFGSDGLALDQAGGLAVCHPGLGSVWLFDADGEPLARIRSQTGKVITNCAFGGPQRQWLYMTEADSGLVLRARMPAPGIDLLEGQP</sequence>
<name>A0A0C6P555_BORBO</name>
<dbReference type="InterPro" id="IPR051262">
    <property type="entry name" value="SMP-30/CGR1_Lactonase"/>
</dbReference>
<dbReference type="InterPro" id="IPR011042">
    <property type="entry name" value="6-blade_b-propeller_TolB-like"/>
</dbReference>
<dbReference type="EMBL" id="HE965806">
    <property type="protein sequence ID" value="CCJ54630.1"/>
    <property type="molecule type" value="Genomic_DNA"/>
</dbReference>
<dbReference type="PANTHER" id="PTHR47572">
    <property type="entry name" value="LIPOPROTEIN-RELATED"/>
    <property type="match status" value="1"/>
</dbReference>
<dbReference type="InterPro" id="IPR013658">
    <property type="entry name" value="SGL"/>
</dbReference>
<dbReference type="Proteomes" id="UP000007564">
    <property type="component" value="Chromosome"/>
</dbReference>
<dbReference type="AlphaFoldDB" id="A0A0C6P555"/>